<dbReference type="EC" id="2.7.13.3" evidence="3"/>
<feature type="domain" description="Histidine kinase" evidence="15">
    <location>
        <begin position="399"/>
        <end position="613"/>
    </location>
</feature>
<comment type="subcellular location">
    <subcellularLocation>
        <location evidence="2">Membrane</location>
    </subcellularLocation>
</comment>
<organism evidence="19 20">
    <name type="scientific">Proteobacteria bacterium 228</name>
    <dbReference type="NCBI Taxonomy" id="2083153"/>
    <lineage>
        <taxon>Bacteria</taxon>
        <taxon>Pseudomonadati</taxon>
        <taxon>Pseudomonadota</taxon>
    </lineage>
</organism>
<dbReference type="PROSITE" id="PS50109">
    <property type="entry name" value="HIS_KIN"/>
    <property type="match status" value="1"/>
</dbReference>
<feature type="domain" description="HAMP" evidence="18">
    <location>
        <begin position="194"/>
        <end position="246"/>
    </location>
</feature>
<dbReference type="PRINTS" id="PR00344">
    <property type="entry name" value="BCTRLSENSOR"/>
</dbReference>
<dbReference type="Gene3D" id="3.30.450.20">
    <property type="entry name" value="PAS domain"/>
    <property type="match status" value="1"/>
</dbReference>
<evidence type="ECO:0000256" key="10">
    <source>
        <dbReference type="ARBA" id="ARBA00022989"/>
    </source>
</evidence>
<evidence type="ECO:0000256" key="11">
    <source>
        <dbReference type="ARBA" id="ARBA00023012"/>
    </source>
</evidence>
<evidence type="ECO:0000256" key="8">
    <source>
        <dbReference type="ARBA" id="ARBA00022777"/>
    </source>
</evidence>
<keyword evidence="4 13" id="KW-0597">Phosphoprotein</keyword>
<dbReference type="InterPro" id="IPR035965">
    <property type="entry name" value="PAS-like_dom_sf"/>
</dbReference>
<evidence type="ECO:0000256" key="13">
    <source>
        <dbReference type="PROSITE-ProRule" id="PRU00169"/>
    </source>
</evidence>
<dbReference type="CDD" id="cd17546">
    <property type="entry name" value="REC_hyHK_CKI1_RcsC-like"/>
    <property type="match status" value="1"/>
</dbReference>
<keyword evidence="7" id="KW-0547">Nucleotide-binding</keyword>
<dbReference type="Gene3D" id="3.40.50.2300">
    <property type="match status" value="1"/>
</dbReference>
<evidence type="ECO:0000256" key="7">
    <source>
        <dbReference type="ARBA" id="ARBA00022741"/>
    </source>
</evidence>
<accession>A0A2S5KL96</accession>
<name>A0A2S5KL96_9PROT</name>
<dbReference type="NCBIfam" id="TIGR00229">
    <property type="entry name" value="sensory_box"/>
    <property type="match status" value="1"/>
</dbReference>
<dbReference type="CDD" id="cd06225">
    <property type="entry name" value="HAMP"/>
    <property type="match status" value="1"/>
</dbReference>
<comment type="caution">
    <text evidence="19">The sequence shown here is derived from an EMBL/GenBank/DDBJ whole genome shotgun (WGS) entry which is preliminary data.</text>
</comment>
<dbReference type="SUPFAM" id="SSF55785">
    <property type="entry name" value="PYP-like sensor domain (PAS domain)"/>
    <property type="match status" value="1"/>
</dbReference>
<evidence type="ECO:0000259" key="18">
    <source>
        <dbReference type="PROSITE" id="PS50885"/>
    </source>
</evidence>
<dbReference type="Pfam" id="PF00512">
    <property type="entry name" value="HisKA"/>
    <property type="match status" value="1"/>
</dbReference>
<dbReference type="SUPFAM" id="SSF47384">
    <property type="entry name" value="Homodimeric domain of signal transducing histidine kinase"/>
    <property type="match status" value="1"/>
</dbReference>
<comment type="catalytic activity">
    <reaction evidence="1">
        <text>ATP + protein L-histidine = ADP + protein N-phospho-L-histidine.</text>
        <dbReference type="EC" id="2.7.13.3"/>
    </reaction>
</comment>
<dbReference type="SUPFAM" id="SSF52172">
    <property type="entry name" value="CheY-like"/>
    <property type="match status" value="1"/>
</dbReference>
<dbReference type="SMART" id="SM00091">
    <property type="entry name" value="PAS"/>
    <property type="match status" value="1"/>
</dbReference>
<dbReference type="PANTHER" id="PTHR43047">
    <property type="entry name" value="TWO-COMPONENT HISTIDINE PROTEIN KINASE"/>
    <property type="match status" value="1"/>
</dbReference>
<evidence type="ECO:0000256" key="6">
    <source>
        <dbReference type="ARBA" id="ARBA00022692"/>
    </source>
</evidence>
<evidence type="ECO:0000256" key="2">
    <source>
        <dbReference type="ARBA" id="ARBA00004370"/>
    </source>
</evidence>
<dbReference type="CDD" id="cd16922">
    <property type="entry name" value="HATPase_EvgS-ArcB-TorS-like"/>
    <property type="match status" value="1"/>
</dbReference>
<evidence type="ECO:0000259" key="16">
    <source>
        <dbReference type="PROSITE" id="PS50110"/>
    </source>
</evidence>
<dbReference type="EMBL" id="PRLP01000082">
    <property type="protein sequence ID" value="PPC75578.1"/>
    <property type="molecule type" value="Genomic_DNA"/>
</dbReference>
<dbReference type="InterPro" id="IPR003594">
    <property type="entry name" value="HATPase_dom"/>
</dbReference>
<evidence type="ECO:0000256" key="4">
    <source>
        <dbReference type="ARBA" id="ARBA00022553"/>
    </source>
</evidence>
<dbReference type="Proteomes" id="UP000238196">
    <property type="component" value="Unassembled WGS sequence"/>
</dbReference>
<keyword evidence="12 14" id="KW-0472">Membrane</keyword>
<evidence type="ECO:0000259" key="17">
    <source>
        <dbReference type="PROSITE" id="PS50112"/>
    </source>
</evidence>
<feature type="modified residue" description="4-aspartylphosphate" evidence="13">
    <location>
        <position position="685"/>
    </location>
</feature>
<dbReference type="InterPro" id="IPR001789">
    <property type="entry name" value="Sig_transdc_resp-reg_receiver"/>
</dbReference>
<dbReference type="PROSITE" id="PS50112">
    <property type="entry name" value="PAS"/>
    <property type="match status" value="1"/>
</dbReference>
<gene>
    <name evidence="19" type="ORF">C4K68_19435</name>
</gene>
<evidence type="ECO:0000259" key="15">
    <source>
        <dbReference type="PROSITE" id="PS50109"/>
    </source>
</evidence>
<keyword evidence="8" id="KW-0418">Kinase</keyword>
<dbReference type="PROSITE" id="PS50885">
    <property type="entry name" value="HAMP"/>
    <property type="match status" value="1"/>
</dbReference>
<dbReference type="SMART" id="SM00388">
    <property type="entry name" value="HisKA"/>
    <property type="match status" value="1"/>
</dbReference>
<dbReference type="Gene3D" id="3.30.565.10">
    <property type="entry name" value="Histidine kinase-like ATPase, C-terminal domain"/>
    <property type="match status" value="1"/>
</dbReference>
<dbReference type="CDD" id="cd00130">
    <property type="entry name" value="PAS"/>
    <property type="match status" value="1"/>
</dbReference>
<dbReference type="Gene3D" id="6.10.340.10">
    <property type="match status" value="1"/>
</dbReference>
<keyword evidence="11" id="KW-0902">Two-component regulatory system</keyword>
<dbReference type="GO" id="GO:0005524">
    <property type="term" value="F:ATP binding"/>
    <property type="evidence" value="ECO:0007669"/>
    <property type="project" value="UniProtKB-KW"/>
</dbReference>
<feature type="domain" description="Response regulatory" evidence="16">
    <location>
        <begin position="636"/>
        <end position="750"/>
    </location>
</feature>
<dbReference type="InterPro" id="IPR003661">
    <property type="entry name" value="HisK_dim/P_dom"/>
</dbReference>
<feature type="domain" description="PAS" evidence="17">
    <location>
        <begin position="258"/>
        <end position="330"/>
    </location>
</feature>
<keyword evidence="10 14" id="KW-1133">Transmembrane helix</keyword>
<dbReference type="OrthoDB" id="5288936at2"/>
<dbReference type="Pfam" id="PF02518">
    <property type="entry name" value="HATPase_c"/>
    <property type="match status" value="1"/>
</dbReference>
<dbReference type="Pfam" id="PF13426">
    <property type="entry name" value="PAS_9"/>
    <property type="match status" value="1"/>
</dbReference>
<sequence>MKIMTRLSLLSLAMVLLLTTAVVIVGSTMIDRLVLHFQQQLQTLELQNASQAILQDLNRSGLRAAVRQAQQQQSRLQTLEHFSTAQLFIVDGVGQRVVYHPVLESGAALESAPVNTMFNQRHGIWVHASSLQNDQDHDEQFTAFQRIPTLDWLIGISIDMAELRQVKNTFLQLVGLITFAVLISSFIVFQVFGRQYLGRIGQTLEGMQQIEAGTLFQLSGASTQDELGLLQQGINQMSDRIQQRTRALQATAAALREREERLRWIIDSNIIGIFFWELDGRITDANDNFLSTVGYSRAELLDHQLNWMYLTPEESGSVDQQALEEFKRQGYCQPYRKLFYHRSGATIPVLIGGAFLHNTQHRGWAFVVNLSAQQRADEESRARRQAEAANEAKSRFLANMNHELRTPLNAILGYAQILKSSTSAEQLNQGLDNILFSGEYLLTLINDALDLSKAEAGKLNLMPRTINLPQLLGKVTELIRVRIEHKDIDLQCVVGDIPNHVMVDDIRLQQVLLNLLGNAIKFTDRGYVCLRVSRSRPDHVRFEVADSGIGIAAEHLPLLFNDFEQVGNQQQRGGTGLGLAISRQLVQLMGGDIEVQSQAGQGSLFSFELLLPDVRATEVPALSQQTVVGYLGLRRHILVVDDVVTNRAILTHMLHAIGFTTSQAADGLEAIHRAEQRRPDAILMDISMPVLNGLEATQRLRLHPTLSTVPVLIVSAHSEEEASCQAAGAVRLLAKPIRQRTLCQALGEVLQLQWIYQDKAAASGMPEQNQPAPPPEHTA</sequence>
<dbReference type="FunFam" id="3.30.565.10:FF:000010">
    <property type="entry name" value="Sensor histidine kinase RcsC"/>
    <property type="match status" value="1"/>
</dbReference>
<dbReference type="SUPFAM" id="SSF55874">
    <property type="entry name" value="ATPase domain of HSP90 chaperone/DNA topoisomerase II/histidine kinase"/>
    <property type="match status" value="1"/>
</dbReference>
<proteinExistence type="predicted"/>
<dbReference type="CDD" id="cd00082">
    <property type="entry name" value="HisKA"/>
    <property type="match status" value="1"/>
</dbReference>
<keyword evidence="5" id="KW-0808">Transferase</keyword>
<evidence type="ECO:0000256" key="3">
    <source>
        <dbReference type="ARBA" id="ARBA00012438"/>
    </source>
</evidence>
<dbReference type="SMART" id="SM00448">
    <property type="entry name" value="REC"/>
    <property type="match status" value="1"/>
</dbReference>
<dbReference type="Gene3D" id="1.10.287.130">
    <property type="match status" value="1"/>
</dbReference>
<dbReference type="InterPro" id="IPR004358">
    <property type="entry name" value="Sig_transdc_His_kin-like_C"/>
</dbReference>
<dbReference type="PROSITE" id="PS50110">
    <property type="entry name" value="RESPONSE_REGULATORY"/>
    <property type="match status" value="1"/>
</dbReference>
<dbReference type="GO" id="GO:0000155">
    <property type="term" value="F:phosphorelay sensor kinase activity"/>
    <property type="evidence" value="ECO:0007669"/>
    <property type="project" value="InterPro"/>
</dbReference>
<evidence type="ECO:0000256" key="12">
    <source>
        <dbReference type="ARBA" id="ARBA00023136"/>
    </source>
</evidence>
<dbReference type="InterPro" id="IPR000014">
    <property type="entry name" value="PAS"/>
</dbReference>
<protein>
    <recommendedName>
        <fullName evidence="3">histidine kinase</fullName>
        <ecNumber evidence="3">2.7.13.3</ecNumber>
    </recommendedName>
</protein>
<dbReference type="SMART" id="SM00304">
    <property type="entry name" value="HAMP"/>
    <property type="match status" value="1"/>
</dbReference>
<dbReference type="AlphaFoldDB" id="A0A2S5KL96"/>
<dbReference type="InterPro" id="IPR036097">
    <property type="entry name" value="HisK_dim/P_sf"/>
</dbReference>
<dbReference type="Pfam" id="PF00072">
    <property type="entry name" value="Response_reg"/>
    <property type="match status" value="1"/>
</dbReference>
<dbReference type="InterPro" id="IPR036890">
    <property type="entry name" value="HATPase_C_sf"/>
</dbReference>
<dbReference type="GO" id="GO:0016020">
    <property type="term" value="C:membrane"/>
    <property type="evidence" value="ECO:0007669"/>
    <property type="project" value="UniProtKB-SubCell"/>
</dbReference>
<evidence type="ECO:0000256" key="14">
    <source>
        <dbReference type="SAM" id="Phobius"/>
    </source>
</evidence>
<keyword evidence="6 14" id="KW-0812">Transmembrane</keyword>
<evidence type="ECO:0000256" key="9">
    <source>
        <dbReference type="ARBA" id="ARBA00022840"/>
    </source>
</evidence>
<dbReference type="FunFam" id="1.10.287.130:FF:000004">
    <property type="entry name" value="Ethylene receptor 1"/>
    <property type="match status" value="1"/>
</dbReference>
<evidence type="ECO:0000256" key="5">
    <source>
        <dbReference type="ARBA" id="ARBA00022679"/>
    </source>
</evidence>
<dbReference type="InterPro" id="IPR003660">
    <property type="entry name" value="HAMP_dom"/>
</dbReference>
<reference evidence="19 20" key="1">
    <citation type="submission" date="2018-02" db="EMBL/GenBank/DDBJ databases">
        <title>novel marine gammaproteobacteria from coastal saline agro ecosystem.</title>
        <authorList>
            <person name="Krishnan R."/>
            <person name="Ramesh Kumar N."/>
        </authorList>
    </citation>
    <scope>NUCLEOTIDE SEQUENCE [LARGE SCALE GENOMIC DNA]</scope>
    <source>
        <strain evidence="19 20">228</strain>
    </source>
</reference>
<dbReference type="SMART" id="SM00387">
    <property type="entry name" value="HATPase_c"/>
    <property type="match status" value="1"/>
</dbReference>
<feature type="transmembrane region" description="Helical" evidence="14">
    <location>
        <begin position="170"/>
        <end position="192"/>
    </location>
</feature>
<dbReference type="InterPro" id="IPR005467">
    <property type="entry name" value="His_kinase_dom"/>
</dbReference>
<evidence type="ECO:0000313" key="20">
    <source>
        <dbReference type="Proteomes" id="UP000238196"/>
    </source>
</evidence>
<evidence type="ECO:0000313" key="19">
    <source>
        <dbReference type="EMBL" id="PPC75578.1"/>
    </source>
</evidence>
<dbReference type="InterPro" id="IPR011006">
    <property type="entry name" value="CheY-like_superfamily"/>
</dbReference>
<keyword evidence="9" id="KW-0067">ATP-binding</keyword>
<evidence type="ECO:0000256" key="1">
    <source>
        <dbReference type="ARBA" id="ARBA00000085"/>
    </source>
</evidence>